<dbReference type="Pfam" id="PF13328">
    <property type="entry name" value="HD_4"/>
    <property type="match status" value="1"/>
</dbReference>
<evidence type="ECO:0000259" key="2">
    <source>
        <dbReference type="PROSITE" id="PS51880"/>
    </source>
</evidence>
<dbReference type="PANTHER" id="PTHR21262">
    <property type="entry name" value="GUANOSINE-3',5'-BIS DIPHOSPHATE 3'-PYROPHOSPHOHYDROLASE"/>
    <property type="match status" value="1"/>
</dbReference>
<dbReference type="InterPro" id="IPR043519">
    <property type="entry name" value="NT_sf"/>
</dbReference>
<dbReference type="Gene3D" id="1.10.3210.10">
    <property type="entry name" value="Hypothetical protein af1432"/>
    <property type="match status" value="1"/>
</dbReference>
<dbReference type="GO" id="GO:0008893">
    <property type="term" value="F:guanosine-3',5'-bis(diphosphate) 3'-diphosphatase activity"/>
    <property type="evidence" value="ECO:0007669"/>
    <property type="project" value="TreeGrafter"/>
</dbReference>
<dbReference type="InterPro" id="IPR007685">
    <property type="entry name" value="RelA_SpoT"/>
</dbReference>
<evidence type="ECO:0000313" key="3">
    <source>
        <dbReference type="EMBL" id="RMD76964.1"/>
    </source>
</evidence>
<sequence>MDQSNFSTKTIHSFEELINTIHASMKLEEDSISRIHSAYEYAKKKHFGQLRKNGDEFISHVLTVANYIAQLKLDEISVISALLHDTVEKSDASIDEIDKVFGTSVAYIVDGLDDIRRFSRNITGEDSNREEFKKLIFNSTEDVRILIIRMAEKLHNLCTITEKDSDESINAAKRALNIYAPLCEYLNLSSFQRELEDRSFEIVCPKEYQFIKSAVQKYLYDQQSLIDEFKERLLGIFSNYSALKNLTLTSRKKGLYSIFKKIKKKYADKYGGINEESFSKVLDIYAARVLVNTVEECYMVLGLIQSSFEVVQEEFSDYIVDPKDNGYRSIHVIVKFKGFTFEIQIRTYEMHEYNEYGPASHIAYKAGGSTKVLDMTWTKDLVKWQGSEQKEVYKIKAFSNSIFVFTPKGLVVRLEKGSTPIDFAFRIHTEIGKCYKGAKVNGKLVSMSTVLQTGDVVEILTQNKPNLSLDWINIAKMNSTKSKIRRCLGIYK</sequence>
<comment type="caution">
    <text evidence="3">The sequence shown here is derived from an EMBL/GenBank/DDBJ whole genome shotgun (WGS) entry which is preliminary data.</text>
</comment>
<reference evidence="3 4" key="1">
    <citation type="submission" date="2018-10" db="EMBL/GenBank/DDBJ databases">
        <title>Thermophilic Lithotrophy and Phototrophy in an Intertidal, Iron-rich, Geothermal Spring.</title>
        <authorList>
            <person name="Ward L.M."/>
            <person name="Idei A."/>
            <person name="Nakagawa M."/>
            <person name="Ueno Y."/>
            <person name="Fischer W."/>
            <person name="Mcglynn S.E."/>
        </authorList>
    </citation>
    <scope>NUCLEOTIDE SEQUENCE [LARGE SCALE GENOMIC DNA]</scope>
    <source>
        <strain evidence="3">J137</strain>
    </source>
</reference>
<dbReference type="EMBL" id="RFKV01000079">
    <property type="protein sequence ID" value="RMD76964.1"/>
    <property type="molecule type" value="Genomic_DNA"/>
</dbReference>
<dbReference type="GO" id="GO:0008728">
    <property type="term" value="F:GTP diphosphokinase activity"/>
    <property type="evidence" value="ECO:0007669"/>
    <property type="project" value="TreeGrafter"/>
</dbReference>
<proteinExistence type="inferred from homology"/>
<name>A0A3M0YZS4_9BACT</name>
<dbReference type="Gene3D" id="3.10.20.30">
    <property type="match status" value="1"/>
</dbReference>
<dbReference type="GO" id="GO:0042594">
    <property type="term" value="P:response to starvation"/>
    <property type="evidence" value="ECO:0007669"/>
    <property type="project" value="TreeGrafter"/>
</dbReference>
<dbReference type="SUPFAM" id="SSF109604">
    <property type="entry name" value="HD-domain/PDEase-like"/>
    <property type="match status" value="1"/>
</dbReference>
<dbReference type="SUPFAM" id="SSF81271">
    <property type="entry name" value="TGS-like"/>
    <property type="match status" value="1"/>
</dbReference>
<gene>
    <name evidence="3" type="ORF">D6810_02425</name>
</gene>
<dbReference type="FunFam" id="3.10.20.30:FF:000002">
    <property type="entry name" value="GTP pyrophosphokinase (RelA/SpoT)"/>
    <property type="match status" value="1"/>
</dbReference>
<dbReference type="Proteomes" id="UP000269410">
    <property type="component" value="Unassembled WGS sequence"/>
</dbReference>
<dbReference type="SUPFAM" id="SSF81301">
    <property type="entry name" value="Nucleotidyltransferase"/>
    <property type="match status" value="1"/>
</dbReference>
<dbReference type="InterPro" id="IPR033655">
    <property type="entry name" value="TGS_RelA/SpoT"/>
</dbReference>
<dbReference type="PANTHER" id="PTHR21262:SF36">
    <property type="entry name" value="BIFUNCTIONAL (P)PPGPP SYNTHASE_HYDROLASE SPOT"/>
    <property type="match status" value="1"/>
</dbReference>
<evidence type="ECO:0000313" key="4">
    <source>
        <dbReference type="Proteomes" id="UP000269410"/>
    </source>
</evidence>
<dbReference type="CDD" id="cd01668">
    <property type="entry name" value="TGS_RSH"/>
    <property type="match status" value="1"/>
</dbReference>
<organism evidence="3 4">
    <name type="scientific">Candidatus Dojkabacteria bacterium</name>
    <dbReference type="NCBI Taxonomy" id="2099670"/>
    <lineage>
        <taxon>Bacteria</taxon>
        <taxon>Candidatus Dojkabacteria</taxon>
    </lineage>
</organism>
<dbReference type="GO" id="GO:0005886">
    <property type="term" value="C:plasma membrane"/>
    <property type="evidence" value="ECO:0007669"/>
    <property type="project" value="TreeGrafter"/>
</dbReference>
<dbReference type="InterPro" id="IPR012675">
    <property type="entry name" value="Beta-grasp_dom_sf"/>
</dbReference>
<protein>
    <submittedName>
        <fullName evidence="3">Bifunctional (P)ppGpp synthetase/guanosine-3',5'-bis(Diphosphate) 3'-pyrophosphohydrolase</fullName>
    </submittedName>
</protein>
<accession>A0A3M0YZS4</accession>
<dbReference type="InterPro" id="IPR004095">
    <property type="entry name" value="TGS"/>
</dbReference>
<dbReference type="InterPro" id="IPR012676">
    <property type="entry name" value="TGS-like"/>
</dbReference>
<dbReference type="CDD" id="cd05399">
    <property type="entry name" value="NT_Rel-Spo_like"/>
    <property type="match status" value="1"/>
</dbReference>
<comment type="similarity">
    <text evidence="1">Belongs to the RelA/SpoT family.</text>
</comment>
<evidence type="ECO:0000256" key="1">
    <source>
        <dbReference type="ARBA" id="ARBA00007476"/>
    </source>
</evidence>
<dbReference type="SMART" id="SM00954">
    <property type="entry name" value="RelA_SpoT"/>
    <property type="match status" value="1"/>
</dbReference>
<dbReference type="AlphaFoldDB" id="A0A3M0YZS4"/>
<keyword evidence="3" id="KW-0378">Hydrolase</keyword>
<feature type="domain" description="TGS" evidence="2">
    <location>
        <begin position="400"/>
        <end position="461"/>
    </location>
</feature>
<dbReference type="Gene3D" id="3.30.460.10">
    <property type="entry name" value="Beta Polymerase, domain 2"/>
    <property type="match status" value="1"/>
</dbReference>
<dbReference type="GO" id="GO:0015969">
    <property type="term" value="P:guanosine tetraphosphate metabolic process"/>
    <property type="evidence" value="ECO:0007669"/>
    <property type="project" value="InterPro"/>
</dbReference>
<dbReference type="Pfam" id="PF02824">
    <property type="entry name" value="TGS"/>
    <property type="match status" value="1"/>
</dbReference>
<dbReference type="Pfam" id="PF04607">
    <property type="entry name" value="RelA_SpoT"/>
    <property type="match status" value="1"/>
</dbReference>
<dbReference type="PROSITE" id="PS51880">
    <property type="entry name" value="TGS"/>
    <property type="match status" value="1"/>
</dbReference>